<accession>A0A0N9ZSR9</accession>
<name>A0A0N9ZSR9_PSEAI</name>
<protein>
    <submittedName>
        <fullName evidence="1">Uncharacterized protein</fullName>
    </submittedName>
</protein>
<sequence length="69" mass="7918">MTTRPVRSIIDDQLDDIEEFAGKSIRQAVELANRHGYHNPFFADICGDLCVLRFRRSSRLHATTTLTLK</sequence>
<reference evidence="1" key="1">
    <citation type="submission" date="2015-08" db="EMBL/GenBank/DDBJ databases">
        <title>Pseudomonas aeruginosa strain CCBH4851 chromosome region.</title>
        <authorList>
            <person name="Silveira M.C."/>
            <person name="Carvalho-Assef A.P.D."/>
            <person name="Albano R.M."/>
        </authorList>
    </citation>
    <scope>NUCLEOTIDE SEQUENCE</scope>
    <source>
        <strain evidence="1">CCBH4851</strain>
    </source>
</reference>
<dbReference type="AlphaFoldDB" id="A0A0N9ZSR9"/>
<evidence type="ECO:0000313" key="1">
    <source>
        <dbReference type="EMBL" id="ALI58928.1"/>
    </source>
</evidence>
<dbReference type="EMBL" id="KT454971">
    <property type="protein sequence ID" value="ALI58928.1"/>
    <property type="molecule type" value="Genomic_DNA"/>
</dbReference>
<proteinExistence type="predicted"/>
<gene>
    <name evidence="1" type="ORF">CCBH4851_00224</name>
</gene>
<organism evidence="1">
    <name type="scientific">Pseudomonas aeruginosa</name>
    <dbReference type="NCBI Taxonomy" id="287"/>
    <lineage>
        <taxon>Bacteria</taxon>
        <taxon>Pseudomonadati</taxon>
        <taxon>Pseudomonadota</taxon>
        <taxon>Gammaproteobacteria</taxon>
        <taxon>Pseudomonadales</taxon>
        <taxon>Pseudomonadaceae</taxon>
        <taxon>Pseudomonas</taxon>
    </lineage>
</organism>
<dbReference type="RefSeq" id="WP_019727225.1">
    <property type="nucleotide sequence ID" value="NZ_CAADLD010001065.1"/>
</dbReference>